<accession>A0A3D3RAL9</accession>
<gene>
    <name evidence="2" type="ORF">DIT97_23770</name>
</gene>
<dbReference type="EMBL" id="DQAY01000141">
    <property type="protein sequence ID" value="HCO25894.1"/>
    <property type="molecule type" value="Genomic_DNA"/>
</dbReference>
<protein>
    <submittedName>
        <fullName evidence="2">Uncharacterized protein</fullName>
    </submittedName>
</protein>
<organism evidence="2 3">
    <name type="scientific">Gimesia maris</name>
    <dbReference type="NCBI Taxonomy" id="122"/>
    <lineage>
        <taxon>Bacteria</taxon>
        <taxon>Pseudomonadati</taxon>
        <taxon>Planctomycetota</taxon>
        <taxon>Planctomycetia</taxon>
        <taxon>Planctomycetales</taxon>
        <taxon>Planctomycetaceae</taxon>
        <taxon>Gimesia</taxon>
    </lineage>
</organism>
<feature type="transmembrane region" description="Helical" evidence="1">
    <location>
        <begin position="115"/>
        <end position="135"/>
    </location>
</feature>
<keyword evidence="1" id="KW-1133">Transmembrane helix</keyword>
<proteinExistence type="predicted"/>
<feature type="transmembrane region" description="Helical" evidence="1">
    <location>
        <begin position="60"/>
        <end position="79"/>
    </location>
</feature>
<comment type="caution">
    <text evidence="2">The sequence shown here is derived from an EMBL/GenBank/DDBJ whole genome shotgun (WGS) entry which is preliminary data.</text>
</comment>
<dbReference type="AlphaFoldDB" id="A0A3D3RAL9"/>
<dbReference type="Proteomes" id="UP000263642">
    <property type="component" value="Unassembled WGS sequence"/>
</dbReference>
<keyword evidence="1" id="KW-0812">Transmembrane</keyword>
<feature type="transmembrane region" description="Helical" evidence="1">
    <location>
        <begin position="35"/>
        <end position="53"/>
    </location>
</feature>
<name>A0A3D3RAL9_9PLAN</name>
<feature type="transmembrane region" description="Helical" evidence="1">
    <location>
        <begin position="85"/>
        <end position="108"/>
    </location>
</feature>
<reference evidence="2 3" key="1">
    <citation type="journal article" date="2018" name="Nat. Biotechnol.">
        <title>A standardized bacterial taxonomy based on genome phylogeny substantially revises the tree of life.</title>
        <authorList>
            <person name="Parks D.H."/>
            <person name="Chuvochina M."/>
            <person name="Waite D.W."/>
            <person name="Rinke C."/>
            <person name="Skarshewski A."/>
            <person name="Chaumeil P.A."/>
            <person name="Hugenholtz P."/>
        </authorList>
    </citation>
    <scope>NUCLEOTIDE SEQUENCE [LARGE SCALE GENOMIC DNA]</scope>
    <source>
        <strain evidence="2">UBA9375</strain>
    </source>
</reference>
<sequence length="144" mass="15690">MTAVAILSAMYLISYILLGQRPESYFTPARNLNRVIFSVLLAGPLVLLWQSICDRRLEPGVILWGAYAGGCLMLVLVSIPTRLGLLSYLIVLLCSLPVFLYATILLGAEIRSRRFDVTTLVATIVTLLASGQILVDAALNPIVI</sequence>
<evidence type="ECO:0000313" key="3">
    <source>
        <dbReference type="Proteomes" id="UP000263642"/>
    </source>
</evidence>
<evidence type="ECO:0000256" key="1">
    <source>
        <dbReference type="SAM" id="Phobius"/>
    </source>
</evidence>
<keyword evidence="1" id="KW-0472">Membrane</keyword>
<evidence type="ECO:0000313" key="2">
    <source>
        <dbReference type="EMBL" id="HCO25894.1"/>
    </source>
</evidence>